<organism evidence="1 2">
    <name type="scientific">Pseudoalteromonas luteoviolacea (strain 2ta16)</name>
    <dbReference type="NCBI Taxonomy" id="1353533"/>
    <lineage>
        <taxon>Bacteria</taxon>
        <taxon>Pseudomonadati</taxon>
        <taxon>Pseudomonadota</taxon>
        <taxon>Gammaproteobacteria</taxon>
        <taxon>Alteromonadales</taxon>
        <taxon>Pseudoalteromonadaceae</taxon>
        <taxon>Pseudoalteromonas</taxon>
    </lineage>
</organism>
<reference evidence="1 2" key="1">
    <citation type="submission" date="2013-07" db="EMBL/GenBank/DDBJ databases">
        <title>Draft genome sequence of Pseudoalteromonas luteoviolacea 2ta16.</title>
        <authorList>
            <person name="Allen E.E."/>
            <person name="Azam F."/>
            <person name="Podell S."/>
        </authorList>
    </citation>
    <scope>NUCLEOTIDE SEQUENCE [LARGE SCALE GENOMIC DNA]</scope>
    <source>
        <strain evidence="1 2">2ta16</strain>
    </source>
</reference>
<name>V4HL67_PSEL2</name>
<comment type="caution">
    <text evidence="1">The sequence shown here is derived from an EMBL/GenBank/DDBJ whole genome shotgun (WGS) entry which is preliminary data.</text>
</comment>
<dbReference type="PATRIC" id="fig|1353533.3.peg.4075"/>
<evidence type="ECO:0000313" key="2">
    <source>
        <dbReference type="Proteomes" id="UP000017820"/>
    </source>
</evidence>
<dbReference type="AlphaFoldDB" id="V4HL67"/>
<dbReference type="Proteomes" id="UP000017820">
    <property type="component" value="Unassembled WGS sequence"/>
</dbReference>
<gene>
    <name evidence="1" type="ORF">PL2TA16_00122</name>
</gene>
<dbReference type="RefSeq" id="WP_023400930.1">
    <property type="nucleotide sequence ID" value="NZ_AUSV01000106.1"/>
</dbReference>
<accession>V4HL67</accession>
<evidence type="ECO:0000313" key="1">
    <source>
        <dbReference type="EMBL" id="ESP91570.1"/>
    </source>
</evidence>
<proteinExistence type="predicted"/>
<dbReference type="EMBL" id="AUSV01000106">
    <property type="protein sequence ID" value="ESP91570.1"/>
    <property type="molecule type" value="Genomic_DNA"/>
</dbReference>
<sequence>MLLSVKTKKLKTLTNKEVIGPLLTKQVGGGNTDTVTRPVTIQD</sequence>
<protein>
    <submittedName>
        <fullName evidence="1">Uncharacterized protein</fullName>
    </submittedName>
</protein>